<dbReference type="InterPro" id="IPR027417">
    <property type="entry name" value="P-loop_NTPase"/>
</dbReference>
<evidence type="ECO:0000256" key="1">
    <source>
        <dbReference type="SAM" id="MobiDB-lite"/>
    </source>
</evidence>
<gene>
    <name evidence="3" type="ORF">SNEC2469_LOCUS31240</name>
</gene>
<feature type="region of interest" description="Disordered" evidence="1">
    <location>
        <begin position="554"/>
        <end position="573"/>
    </location>
</feature>
<dbReference type="GO" id="GO:0003677">
    <property type="term" value="F:DNA binding"/>
    <property type="evidence" value="ECO:0007669"/>
    <property type="project" value="InterPro"/>
</dbReference>
<dbReference type="GO" id="GO:0005524">
    <property type="term" value="F:ATP binding"/>
    <property type="evidence" value="ECO:0007669"/>
    <property type="project" value="InterPro"/>
</dbReference>
<dbReference type="InterPro" id="IPR006935">
    <property type="entry name" value="Helicase/UvrB_N"/>
</dbReference>
<dbReference type="Pfam" id="PF00271">
    <property type="entry name" value="Helicase_C"/>
    <property type="match status" value="1"/>
</dbReference>
<proteinExistence type="predicted"/>
<dbReference type="SMART" id="SM00490">
    <property type="entry name" value="HELICc"/>
    <property type="match status" value="1"/>
</dbReference>
<dbReference type="AlphaFoldDB" id="A0A813BRP8"/>
<dbReference type="Gene3D" id="3.40.50.300">
    <property type="entry name" value="P-loop containing nucleotide triphosphate hydrolases"/>
    <property type="match status" value="2"/>
</dbReference>
<dbReference type="Pfam" id="PF04851">
    <property type="entry name" value="ResIII"/>
    <property type="match status" value="1"/>
</dbReference>
<dbReference type="SUPFAM" id="SSF52540">
    <property type="entry name" value="P-loop containing nucleoside triphosphate hydrolases"/>
    <property type="match status" value="1"/>
</dbReference>
<evidence type="ECO:0000259" key="2">
    <source>
        <dbReference type="PROSITE" id="PS51194"/>
    </source>
</evidence>
<dbReference type="InterPro" id="IPR001650">
    <property type="entry name" value="Helicase_C-like"/>
</dbReference>
<keyword evidence="4" id="KW-1185">Reference proteome</keyword>
<reference evidence="3" key="1">
    <citation type="submission" date="2021-02" db="EMBL/GenBank/DDBJ databases">
        <authorList>
            <person name="Dougan E. K."/>
            <person name="Rhodes N."/>
            <person name="Thang M."/>
            <person name="Chan C."/>
        </authorList>
    </citation>
    <scope>NUCLEOTIDE SEQUENCE</scope>
</reference>
<evidence type="ECO:0000313" key="3">
    <source>
        <dbReference type="EMBL" id="CAE7913990.1"/>
    </source>
</evidence>
<dbReference type="InterPro" id="IPR050742">
    <property type="entry name" value="Helicase_Restrict-Modif_Enz"/>
</dbReference>
<evidence type="ECO:0000313" key="4">
    <source>
        <dbReference type="Proteomes" id="UP000601435"/>
    </source>
</evidence>
<organism evidence="3 4">
    <name type="scientific">Symbiodinium necroappetens</name>
    <dbReference type="NCBI Taxonomy" id="1628268"/>
    <lineage>
        <taxon>Eukaryota</taxon>
        <taxon>Sar</taxon>
        <taxon>Alveolata</taxon>
        <taxon>Dinophyceae</taxon>
        <taxon>Suessiales</taxon>
        <taxon>Symbiodiniaceae</taxon>
        <taxon>Symbiodinium</taxon>
    </lineage>
</organism>
<dbReference type="EMBL" id="CAJNJA010075042">
    <property type="protein sequence ID" value="CAE7913990.1"/>
    <property type="molecule type" value="Genomic_DNA"/>
</dbReference>
<sequence length="879" mass="98428">RDAAFMERLRTLAREALAWRFLEDRQTIGDEAWPMTEVVSPVSIFDLPSSIFTCRSHTGSTAMVPGTAEPHPKKTRQAVNYTVVTNRGCKLGASTKRWLRQYRAQRKAFSKSPLETVASVDLATESPADPPLRHCQMDCLEACAKGARTLELACGTGKTRIIQELARSVLGRVLVTVPSRVLLEQFATAFPTFCKVGMGYNKNINFSSRGFVSVADSVHRLQNISFSNIFIDEAHHPIPLGMPCGRETYKFSATHDETADFQYTMSQAIEDGVLCDYDLTVPVTSKGDPFLCLAQLLGSQAGRFRRVLAYCNSVREAQRFQQLLKSLGMAAWHMNANTPLRVRQDILAAFTGPLQKPVHILVTVQVLGEGVNIPNADTCMFVEPRRSYTSIIQAIGRVLRHSLTKPLAHIVLPSVAVMIDHTSSSPQSVISQQPAHENRNLNKRNESLQSSAGHARTSRVPEQQSRQQHQKDEQDWLHSRPAGRAGCIAAVRDLTHTADCGPSCARDFGGSSDKGGQSTPQVLESQQASCPSERQGQGPAPLRKPGTAPLKTEMMAGRAQADPSKRIQKRVRPAMRMMSDERYDTQLERFMVVLGEADSRLLAQPLGARLWIADARTIKGETNLASIAKDVLPDLEVCLRQADHWQLRLEAVEDFVAENGRLPVQSSKKLQEKALGLWLCNVGYRVRQQHVDPGRVQKLLNCTSDLLRTRVREWLGQDVTFLKRCKMLKDFVQKHDRLPNSTARSTSHADLERRLQNFLAGIKLGSTHITPSRLKTLKELHPLVTSRIESWEGSADGIGVRSNYWHERRIQLMRFVEQAQRMPRVSVLKERPLNDWIGTQRRRFLLLPEVLQKQLLNNSVVASYIAQYLTTPVFRTDAA</sequence>
<dbReference type="Proteomes" id="UP000601435">
    <property type="component" value="Unassembled WGS sequence"/>
</dbReference>
<feature type="domain" description="Helicase C-terminal" evidence="2">
    <location>
        <begin position="292"/>
        <end position="449"/>
    </location>
</feature>
<dbReference type="OrthoDB" id="421194at2759"/>
<accession>A0A813BRP8</accession>
<dbReference type="GO" id="GO:0005829">
    <property type="term" value="C:cytosol"/>
    <property type="evidence" value="ECO:0007669"/>
    <property type="project" value="TreeGrafter"/>
</dbReference>
<dbReference type="PROSITE" id="PS51194">
    <property type="entry name" value="HELICASE_CTER"/>
    <property type="match status" value="1"/>
</dbReference>
<name>A0A813BRP8_9DINO</name>
<feature type="compositionally biased region" description="Polar residues" evidence="1">
    <location>
        <begin position="514"/>
        <end position="535"/>
    </location>
</feature>
<feature type="compositionally biased region" description="Basic and acidic residues" evidence="1">
    <location>
        <begin position="469"/>
        <end position="478"/>
    </location>
</feature>
<feature type="non-terminal residue" evidence="3">
    <location>
        <position position="1"/>
    </location>
</feature>
<dbReference type="PANTHER" id="PTHR47396">
    <property type="entry name" value="TYPE I RESTRICTION ENZYME ECOKI R PROTEIN"/>
    <property type="match status" value="1"/>
</dbReference>
<dbReference type="PANTHER" id="PTHR47396:SF1">
    <property type="entry name" value="ATP-DEPENDENT HELICASE IRC3-RELATED"/>
    <property type="match status" value="1"/>
</dbReference>
<dbReference type="GO" id="GO:0016787">
    <property type="term" value="F:hydrolase activity"/>
    <property type="evidence" value="ECO:0007669"/>
    <property type="project" value="InterPro"/>
</dbReference>
<comment type="caution">
    <text evidence="3">The sequence shown here is derived from an EMBL/GenBank/DDBJ whole genome shotgun (WGS) entry which is preliminary data.</text>
</comment>
<feature type="region of interest" description="Disordered" evidence="1">
    <location>
        <begin position="446"/>
        <end position="479"/>
    </location>
</feature>
<protein>
    <recommendedName>
        <fullName evidence="2">Helicase C-terminal domain-containing protein</fullName>
    </recommendedName>
</protein>
<feature type="region of interest" description="Disordered" evidence="1">
    <location>
        <begin position="509"/>
        <end position="548"/>
    </location>
</feature>